<comment type="caution">
    <text evidence="9">The sequence shown here is derived from an EMBL/GenBank/DDBJ whole genome shotgun (WGS) entry which is preliminary data.</text>
</comment>
<dbReference type="EMBL" id="LNZH02000116">
    <property type="protein sequence ID" value="OCB90841.1"/>
    <property type="molecule type" value="Genomic_DNA"/>
</dbReference>
<proteinExistence type="inferred from homology"/>
<dbReference type="SMART" id="SM00220">
    <property type="entry name" value="S_TKc"/>
    <property type="match status" value="1"/>
</dbReference>
<reference evidence="9" key="1">
    <citation type="submission" date="2016-06" db="EMBL/GenBank/DDBJ databases">
        <title>Draft Genome sequence of the fungus Inonotus baumii.</title>
        <authorList>
            <person name="Zhu H."/>
            <person name="Lin W."/>
        </authorList>
    </citation>
    <scope>NUCLEOTIDE SEQUENCE</scope>
    <source>
        <strain evidence="9">821</strain>
    </source>
</reference>
<dbReference type="AlphaFoldDB" id="A0A9Q5NBA6"/>
<evidence type="ECO:0000256" key="7">
    <source>
        <dbReference type="SAM" id="MobiDB-lite"/>
    </source>
</evidence>
<keyword evidence="4 6" id="KW-0067">ATP-binding</keyword>
<dbReference type="InterPro" id="IPR050339">
    <property type="entry name" value="CC_SR_Kinase"/>
</dbReference>
<dbReference type="PROSITE" id="PS50011">
    <property type="entry name" value="PROTEIN_KINASE_DOM"/>
    <property type="match status" value="1"/>
</dbReference>
<evidence type="ECO:0000256" key="1">
    <source>
        <dbReference type="ARBA" id="ARBA00022679"/>
    </source>
</evidence>
<dbReference type="Proteomes" id="UP000757232">
    <property type="component" value="Unassembled WGS sequence"/>
</dbReference>
<keyword evidence="1" id="KW-0808">Transferase</keyword>
<keyword evidence="3 9" id="KW-0418">Kinase</keyword>
<feature type="domain" description="Protein kinase" evidence="8">
    <location>
        <begin position="36"/>
        <end position="316"/>
    </location>
</feature>
<dbReference type="PROSITE" id="PS00108">
    <property type="entry name" value="PROTEIN_KINASE_ST"/>
    <property type="match status" value="1"/>
</dbReference>
<organism evidence="9 10">
    <name type="scientific">Sanghuangporus baumii</name>
    <name type="common">Phellinus baumii</name>
    <dbReference type="NCBI Taxonomy" id="108892"/>
    <lineage>
        <taxon>Eukaryota</taxon>
        <taxon>Fungi</taxon>
        <taxon>Dikarya</taxon>
        <taxon>Basidiomycota</taxon>
        <taxon>Agaricomycotina</taxon>
        <taxon>Agaricomycetes</taxon>
        <taxon>Hymenochaetales</taxon>
        <taxon>Hymenochaetaceae</taxon>
        <taxon>Sanghuangporus</taxon>
    </lineage>
</organism>
<comment type="similarity">
    <text evidence="5">Belongs to the protein kinase superfamily. Ser/Thr protein kinase family. GCN2 subfamily.</text>
</comment>
<evidence type="ECO:0000313" key="10">
    <source>
        <dbReference type="Proteomes" id="UP000757232"/>
    </source>
</evidence>
<evidence type="ECO:0000256" key="2">
    <source>
        <dbReference type="ARBA" id="ARBA00022741"/>
    </source>
</evidence>
<evidence type="ECO:0000256" key="6">
    <source>
        <dbReference type="PROSITE-ProRule" id="PRU10141"/>
    </source>
</evidence>
<keyword evidence="10" id="KW-1185">Reference proteome</keyword>
<evidence type="ECO:0000313" key="9">
    <source>
        <dbReference type="EMBL" id="OCB90841.1"/>
    </source>
</evidence>
<evidence type="ECO:0000256" key="4">
    <source>
        <dbReference type="ARBA" id="ARBA00022840"/>
    </source>
</evidence>
<name>A0A9Q5NBA6_SANBA</name>
<keyword evidence="2 6" id="KW-0547">Nucleotide-binding</keyword>
<feature type="region of interest" description="Disordered" evidence="7">
    <location>
        <begin position="477"/>
        <end position="508"/>
    </location>
</feature>
<sequence length="508" mass="55833">MSTGSTLLNDPYFDGTPSANVSDLRNEAIGEGHSRIRLTKAIGRGTWSTVYQGESVSDPSKTCAVKCMAMCNMDPHQQDTVSREVELHAICADASPHVLRIHDVIEDSKGHLFIITDLCEKRTLLDYINDGEFIDNDERIRETFVQILDAVEACHGQGIYHRDLKPENILFQDGGKKVILGDFGFATRKKTTEQFCLGTRPYMSPEVLGGFGVKLKRYSSPRADIWALGVIFMALIASCPPWSEASAEAKDYRYPDECITDDRFLAYALFEPDYLYNAFPISRDTNEILKSIFTLEPRRRTSITDLRTRILNVKTFSRETEPEMMADFESIELHAVNSHVPEEADVTDAPIGPYINSEFPSPPEDLQLLSVAEEDEDALDTSIAGEVALSLLVEADITESFAILESDSDAESDYVESEGPITPETHAVDNATIAAVGDAGVLEDIDKIDLGEVSAVVFAASAEAQYGVNVNGVSEKKKTNPVARADKGTASLPPLPKRSPLRLAGIAR</sequence>
<dbReference type="InterPro" id="IPR000719">
    <property type="entry name" value="Prot_kinase_dom"/>
</dbReference>
<evidence type="ECO:0000256" key="3">
    <source>
        <dbReference type="ARBA" id="ARBA00022777"/>
    </source>
</evidence>
<gene>
    <name evidence="9" type="ORF">A7U60_g1952</name>
</gene>
<dbReference type="OrthoDB" id="541276at2759"/>
<dbReference type="PROSITE" id="PS00107">
    <property type="entry name" value="PROTEIN_KINASE_ATP"/>
    <property type="match status" value="1"/>
</dbReference>
<dbReference type="InterPro" id="IPR011009">
    <property type="entry name" value="Kinase-like_dom_sf"/>
</dbReference>
<feature type="binding site" evidence="6">
    <location>
        <position position="66"/>
    </location>
    <ligand>
        <name>ATP</name>
        <dbReference type="ChEBI" id="CHEBI:30616"/>
    </ligand>
</feature>
<dbReference type="InterPro" id="IPR017441">
    <property type="entry name" value="Protein_kinase_ATP_BS"/>
</dbReference>
<evidence type="ECO:0000256" key="5">
    <source>
        <dbReference type="ARBA" id="ARBA00037982"/>
    </source>
</evidence>
<evidence type="ECO:0000259" key="8">
    <source>
        <dbReference type="PROSITE" id="PS50011"/>
    </source>
</evidence>
<protein>
    <submittedName>
        <fullName evidence="9">Kinase-like protein</fullName>
    </submittedName>
</protein>
<dbReference type="Gene3D" id="1.10.510.10">
    <property type="entry name" value="Transferase(Phosphotransferase) domain 1"/>
    <property type="match status" value="1"/>
</dbReference>
<dbReference type="GO" id="GO:0005524">
    <property type="term" value="F:ATP binding"/>
    <property type="evidence" value="ECO:0007669"/>
    <property type="project" value="UniProtKB-UniRule"/>
</dbReference>
<dbReference type="GO" id="GO:0004672">
    <property type="term" value="F:protein kinase activity"/>
    <property type="evidence" value="ECO:0007669"/>
    <property type="project" value="InterPro"/>
</dbReference>
<dbReference type="Pfam" id="PF00069">
    <property type="entry name" value="Pkinase"/>
    <property type="match status" value="1"/>
</dbReference>
<dbReference type="GO" id="GO:0005634">
    <property type="term" value="C:nucleus"/>
    <property type="evidence" value="ECO:0007669"/>
    <property type="project" value="TreeGrafter"/>
</dbReference>
<dbReference type="PANTHER" id="PTHR11042">
    <property type="entry name" value="EUKARYOTIC TRANSLATION INITIATION FACTOR 2-ALPHA KINASE EIF2-ALPHA KINASE -RELATED"/>
    <property type="match status" value="1"/>
</dbReference>
<dbReference type="GO" id="GO:0005737">
    <property type="term" value="C:cytoplasm"/>
    <property type="evidence" value="ECO:0007669"/>
    <property type="project" value="TreeGrafter"/>
</dbReference>
<accession>A0A9Q5NBA6</accession>
<dbReference type="InterPro" id="IPR008271">
    <property type="entry name" value="Ser/Thr_kinase_AS"/>
</dbReference>
<dbReference type="SUPFAM" id="SSF56112">
    <property type="entry name" value="Protein kinase-like (PK-like)"/>
    <property type="match status" value="1"/>
</dbReference>